<dbReference type="AlphaFoldDB" id="A0A226DAB5"/>
<evidence type="ECO:0000313" key="3">
    <source>
        <dbReference type="EMBL" id="OXA41196.1"/>
    </source>
</evidence>
<keyword evidence="1" id="KW-0812">Transmembrane</keyword>
<feature type="signal peptide" evidence="2">
    <location>
        <begin position="1"/>
        <end position="25"/>
    </location>
</feature>
<gene>
    <name evidence="3" type="ORF">Fcan01_23978</name>
</gene>
<sequence>MASIGAILMLLQILSKFFLIGCATAEKPKQSDQAILDLIESKLTEYLYLFENCTTVMFTNTDLTWGSSNKKTKLGPIVLLDYKIHWHSTTRCLMYDQISLHRYRNKAPHCWATFLILPEKLDMFGIRIHYFIEQPLFCLIYPLEYFIFFTAKPKNAEGFLTRNYGQDLYNYVSLREFLIVDATKLGEYESVLRISYLNIYHMKSRPAGVESSEEWYTVVCLPVDCLHNLIILGRNLSRLNKYFWTGNNLFHKDLLNTGDLFAQNKLYQSHHRYRQLANLTSFNRFLSYWILEDLLTYDLSNFTPIYSIPPVYKINWRYSQTGSYYLVYDNEPFSFVSCYQTISNTAMLTSLSSPFDWASWRCLGISCGMVVLILTVVHRKVISDSIYLVVGITIENSVIASQSTYEIRTGKKKYHSVGLYTIIAVWTIFVGTVLTNWYKTCFTMEMIVLEILVHV</sequence>
<keyword evidence="4" id="KW-1185">Reference proteome</keyword>
<name>A0A226DAB5_FOLCA</name>
<protein>
    <submittedName>
        <fullName evidence="3">Uncharacterized protein</fullName>
    </submittedName>
</protein>
<dbReference type="EMBL" id="LNIX01000030">
    <property type="protein sequence ID" value="OXA41196.1"/>
    <property type="molecule type" value="Genomic_DNA"/>
</dbReference>
<reference evidence="3 4" key="1">
    <citation type="submission" date="2015-12" db="EMBL/GenBank/DDBJ databases">
        <title>The genome of Folsomia candida.</title>
        <authorList>
            <person name="Faddeeva A."/>
            <person name="Derks M.F."/>
            <person name="Anvar Y."/>
            <person name="Smit S."/>
            <person name="Van Straalen N."/>
            <person name="Roelofs D."/>
        </authorList>
    </citation>
    <scope>NUCLEOTIDE SEQUENCE [LARGE SCALE GENOMIC DNA]</scope>
    <source>
        <strain evidence="3 4">VU population</strain>
        <tissue evidence="3">Whole body</tissue>
    </source>
</reference>
<evidence type="ECO:0000313" key="4">
    <source>
        <dbReference type="Proteomes" id="UP000198287"/>
    </source>
</evidence>
<keyword evidence="1" id="KW-0472">Membrane</keyword>
<feature type="transmembrane region" description="Helical" evidence="1">
    <location>
        <begin position="417"/>
        <end position="438"/>
    </location>
</feature>
<keyword evidence="1" id="KW-1133">Transmembrane helix</keyword>
<organism evidence="3 4">
    <name type="scientific">Folsomia candida</name>
    <name type="common">Springtail</name>
    <dbReference type="NCBI Taxonomy" id="158441"/>
    <lineage>
        <taxon>Eukaryota</taxon>
        <taxon>Metazoa</taxon>
        <taxon>Ecdysozoa</taxon>
        <taxon>Arthropoda</taxon>
        <taxon>Hexapoda</taxon>
        <taxon>Collembola</taxon>
        <taxon>Entomobryomorpha</taxon>
        <taxon>Isotomoidea</taxon>
        <taxon>Isotomidae</taxon>
        <taxon>Proisotominae</taxon>
        <taxon>Folsomia</taxon>
    </lineage>
</organism>
<keyword evidence="2" id="KW-0732">Signal</keyword>
<evidence type="ECO:0000256" key="1">
    <source>
        <dbReference type="SAM" id="Phobius"/>
    </source>
</evidence>
<accession>A0A226DAB5</accession>
<proteinExistence type="predicted"/>
<comment type="caution">
    <text evidence="3">The sequence shown here is derived from an EMBL/GenBank/DDBJ whole genome shotgun (WGS) entry which is preliminary data.</text>
</comment>
<dbReference type="Proteomes" id="UP000198287">
    <property type="component" value="Unassembled WGS sequence"/>
</dbReference>
<feature type="chain" id="PRO_5012556284" evidence="2">
    <location>
        <begin position="26"/>
        <end position="455"/>
    </location>
</feature>
<evidence type="ECO:0000256" key="2">
    <source>
        <dbReference type="SAM" id="SignalP"/>
    </source>
</evidence>
<feature type="transmembrane region" description="Helical" evidence="1">
    <location>
        <begin position="357"/>
        <end position="377"/>
    </location>
</feature>